<evidence type="ECO:0000256" key="2">
    <source>
        <dbReference type="ARBA" id="ARBA00022485"/>
    </source>
</evidence>
<dbReference type="GO" id="GO:0140097">
    <property type="term" value="F:catalytic activity, acting on DNA"/>
    <property type="evidence" value="ECO:0007669"/>
    <property type="project" value="UniProtKB-ARBA"/>
</dbReference>
<dbReference type="Pfam" id="PF10576">
    <property type="entry name" value="EndIII_4Fe-2S"/>
    <property type="match status" value="1"/>
</dbReference>
<comment type="cofactor">
    <cofactor evidence="1">
        <name>[4Fe-4S] cluster</name>
        <dbReference type="ChEBI" id="CHEBI:49883"/>
    </cofactor>
</comment>
<keyword evidence="7" id="KW-0378">Hydrolase</keyword>
<dbReference type="PIRSF" id="PIRSF001435">
    <property type="entry name" value="Nth"/>
    <property type="match status" value="1"/>
</dbReference>
<keyword evidence="5" id="KW-0411">Iron-sulfur</keyword>
<evidence type="ECO:0000256" key="5">
    <source>
        <dbReference type="ARBA" id="ARBA00023014"/>
    </source>
</evidence>
<gene>
    <name evidence="7" type="primary">mutY_2</name>
    <name evidence="7" type="ORF">NNJEOMEG_01013</name>
</gene>
<dbReference type="GO" id="GO:0046872">
    <property type="term" value="F:metal ion binding"/>
    <property type="evidence" value="ECO:0007669"/>
    <property type="project" value="UniProtKB-KW"/>
</dbReference>
<reference evidence="7 8" key="1">
    <citation type="submission" date="2020-04" db="EMBL/GenBank/DDBJ databases">
        <authorList>
            <consortium name="Desulfovibrio sp. FSS-1 genome sequencing consortium"/>
            <person name="Shimoshige H."/>
            <person name="Kobayashi H."/>
            <person name="Maekawa T."/>
        </authorList>
    </citation>
    <scope>NUCLEOTIDE SEQUENCE [LARGE SCALE GENOMIC DNA]</scope>
    <source>
        <strain evidence="7 8">SIID29052-01</strain>
    </source>
</reference>
<dbReference type="PANTHER" id="PTHR10359">
    <property type="entry name" value="A/G-SPECIFIC ADENINE GLYCOSYLASE/ENDONUCLEASE III"/>
    <property type="match status" value="1"/>
</dbReference>
<keyword evidence="8" id="KW-1185">Reference proteome</keyword>
<dbReference type="InterPro" id="IPR023170">
    <property type="entry name" value="HhH_base_excis_C"/>
</dbReference>
<dbReference type="Gene3D" id="1.10.340.30">
    <property type="entry name" value="Hypothetical protein, domain 2"/>
    <property type="match status" value="1"/>
</dbReference>
<dbReference type="InterPro" id="IPR011257">
    <property type="entry name" value="DNA_glycosylase"/>
</dbReference>
<dbReference type="CDD" id="cd00056">
    <property type="entry name" value="ENDO3c"/>
    <property type="match status" value="1"/>
</dbReference>
<evidence type="ECO:0000313" key="8">
    <source>
        <dbReference type="Proteomes" id="UP000494245"/>
    </source>
</evidence>
<evidence type="ECO:0000256" key="4">
    <source>
        <dbReference type="ARBA" id="ARBA00023004"/>
    </source>
</evidence>
<name>A0A6V8LKE5_9BACT</name>
<dbReference type="InterPro" id="IPR003651">
    <property type="entry name" value="Endonuclease3_FeS-loop_motif"/>
</dbReference>
<dbReference type="RefSeq" id="WP_173081954.1">
    <property type="nucleotide sequence ID" value="NZ_BLTE01000003.1"/>
</dbReference>
<dbReference type="AlphaFoldDB" id="A0A6V8LKE5"/>
<sequence>MSRRETLHACYDALLAAHGHRAWWPARTPFEVCVGAVLTQNTSWKGVEKAIENLDAAGALAPRVLRSLDPARVEALIRPAGHFRVKTRRLANLLEYLDAACGFDFDALAARPMDAVRGELLEVKGVGPETADCILCYALGMPSFVVDAYTRRILSRHGLVPEDIDYHELRDYFMDVLDPDTALFNDFHAQLVRVGNLYCKARSPRCDVCPLSFMR</sequence>
<dbReference type="PANTHER" id="PTHR10359:SF19">
    <property type="entry name" value="DNA REPAIR GLYCOSYLASE MJ1434-RELATED"/>
    <property type="match status" value="1"/>
</dbReference>
<dbReference type="Proteomes" id="UP000494245">
    <property type="component" value="Unassembled WGS sequence"/>
</dbReference>
<dbReference type="EC" id="3.2.2.-" evidence="7"/>
<evidence type="ECO:0000256" key="1">
    <source>
        <dbReference type="ARBA" id="ARBA00001966"/>
    </source>
</evidence>
<dbReference type="SUPFAM" id="SSF48150">
    <property type="entry name" value="DNA-glycosylase"/>
    <property type="match status" value="1"/>
</dbReference>
<comment type="caution">
    <text evidence="7">The sequence shown here is derived from an EMBL/GenBank/DDBJ whole genome shotgun (WGS) entry which is preliminary data.</text>
</comment>
<dbReference type="SMART" id="SM00478">
    <property type="entry name" value="ENDO3c"/>
    <property type="match status" value="1"/>
</dbReference>
<keyword evidence="4" id="KW-0408">Iron</keyword>
<organism evidence="7 8">
    <name type="scientific">Fundidesulfovibrio magnetotacticus</name>
    <dbReference type="NCBI Taxonomy" id="2730080"/>
    <lineage>
        <taxon>Bacteria</taxon>
        <taxon>Pseudomonadati</taxon>
        <taxon>Thermodesulfobacteriota</taxon>
        <taxon>Desulfovibrionia</taxon>
        <taxon>Desulfovibrionales</taxon>
        <taxon>Desulfovibrionaceae</taxon>
        <taxon>Fundidesulfovibrio</taxon>
    </lineage>
</organism>
<dbReference type="Gene3D" id="1.10.1670.10">
    <property type="entry name" value="Helix-hairpin-Helix base-excision DNA repair enzymes (C-terminal)"/>
    <property type="match status" value="1"/>
</dbReference>
<dbReference type="GO" id="GO:0051539">
    <property type="term" value="F:4 iron, 4 sulfur cluster binding"/>
    <property type="evidence" value="ECO:0007669"/>
    <property type="project" value="UniProtKB-KW"/>
</dbReference>
<proteinExistence type="predicted"/>
<evidence type="ECO:0000256" key="3">
    <source>
        <dbReference type="ARBA" id="ARBA00022723"/>
    </source>
</evidence>
<reference evidence="7 8" key="2">
    <citation type="submission" date="2020-05" db="EMBL/GenBank/DDBJ databases">
        <title>Draft genome sequence of Desulfovibrio sp. strainFSS-1.</title>
        <authorList>
            <person name="Shimoshige H."/>
            <person name="Kobayashi H."/>
            <person name="Maekawa T."/>
        </authorList>
    </citation>
    <scope>NUCLEOTIDE SEQUENCE [LARGE SCALE GENOMIC DNA]</scope>
    <source>
        <strain evidence="7 8">SIID29052-01</strain>
    </source>
</reference>
<keyword evidence="7" id="KW-0326">Glycosidase</keyword>
<accession>A0A6V8LKE5</accession>
<dbReference type="GO" id="GO:0016798">
    <property type="term" value="F:hydrolase activity, acting on glycosyl bonds"/>
    <property type="evidence" value="ECO:0007669"/>
    <property type="project" value="UniProtKB-KW"/>
</dbReference>
<evidence type="ECO:0000259" key="6">
    <source>
        <dbReference type="SMART" id="SM00478"/>
    </source>
</evidence>
<feature type="domain" description="HhH-GPD" evidence="6">
    <location>
        <begin position="38"/>
        <end position="197"/>
    </location>
</feature>
<dbReference type="EMBL" id="BLTE01000003">
    <property type="protein sequence ID" value="GFK93182.1"/>
    <property type="molecule type" value="Genomic_DNA"/>
</dbReference>
<dbReference type="Pfam" id="PF00730">
    <property type="entry name" value="HhH-GPD"/>
    <property type="match status" value="1"/>
</dbReference>
<keyword evidence="3" id="KW-0479">Metal-binding</keyword>
<evidence type="ECO:0000313" key="7">
    <source>
        <dbReference type="EMBL" id="GFK93182.1"/>
    </source>
</evidence>
<protein>
    <submittedName>
        <fullName evidence="7">Adenine DNA glycosylase</fullName>
        <ecNumber evidence="7">3.2.2.-</ecNumber>
    </submittedName>
</protein>
<keyword evidence="2" id="KW-0004">4Fe-4S</keyword>
<dbReference type="InterPro" id="IPR003265">
    <property type="entry name" value="HhH-GPD_domain"/>
</dbReference>
<dbReference type="GO" id="GO:0006284">
    <property type="term" value="P:base-excision repair"/>
    <property type="evidence" value="ECO:0007669"/>
    <property type="project" value="InterPro"/>
</dbReference>